<dbReference type="AlphaFoldDB" id="X0TX81"/>
<accession>X0TX81</accession>
<sequence length="63" mass="7465">MEYQVKTVRLKQKFEEIEMIDRELTANLNAFADEGFQLDRIIPDERFVPSGNGKKVYLLIFKK</sequence>
<evidence type="ECO:0008006" key="2">
    <source>
        <dbReference type="Google" id="ProtNLM"/>
    </source>
</evidence>
<evidence type="ECO:0000313" key="1">
    <source>
        <dbReference type="EMBL" id="GAF98188.1"/>
    </source>
</evidence>
<organism evidence="1">
    <name type="scientific">marine sediment metagenome</name>
    <dbReference type="NCBI Taxonomy" id="412755"/>
    <lineage>
        <taxon>unclassified sequences</taxon>
        <taxon>metagenomes</taxon>
        <taxon>ecological metagenomes</taxon>
    </lineage>
</organism>
<dbReference type="EMBL" id="BARS01016150">
    <property type="protein sequence ID" value="GAF98188.1"/>
    <property type="molecule type" value="Genomic_DNA"/>
</dbReference>
<gene>
    <name evidence="1" type="ORF">S01H1_26631</name>
</gene>
<protein>
    <recommendedName>
        <fullName evidence="2">DUF4177 domain-containing protein</fullName>
    </recommendedName>
</protein>
<proteinExistence type="predicted"/>
<name>X0TX81_9ZZZZ</name>
<reference evidence="1" key="1">
    <citation type="journal article" date="2014" name="Front. Microbiol.">
        <title>High frequency of phylogenetically diverse reductive dehalogenase-homologous genes in deep subseafloor sedimentary metagenomes.</title>
        <authorList>
            <person name="Kawai M."/>
            <person name="Futagami T."/>
            <person name="Toyoda A."/>
            <person name="Takaki Y."/>
            <person name="Nishi S."/>
            <person name="Hori S."/>
            <person name="Arai W."/>
            <person name="Tsubouchi T."/>
            <person name="Morono Y."/>
            <person name="Uchiyama I."/>
            <person name="Ito T."/>
            <person name="Fujiyama A."/>
            <person name="Inagaki F."/>
            <person name="Takami H."/>
        </authorList>
    </citation>
    <scope>NUCLEOTIDE SEQUENCE</scope>
    <source>
        <strain evidence="1">Expedition CK06-06</strain>
    </source>
</reference>
<comment type="caution">
    <text evidence="1">The sequence shown here is derived from an EMBL/GenBank/DDBJ whole genome shotgun (WGS) entry which is preliminary data.</text>
</comment>